<name>A0A344TH17_9BACT</name>
<feature type="DNA-binding region" description="H-T-H motif" evidence="2">
    <location>
        <begin position="29"/>
        <end position="48"/>
    </location>
</feature>
<gene>
    <name evidence="4" type="ORF">DR864_09420</name>
</gene>
<dbReference type="PRINTS" id="PR00455">
    <property type="entry name" value="HTHTETR"/>
</dbReference>
<dbReference type="Pfam" id="PF00440">
    <property type="entry name" value="TetR_N"/>
    <property type="match status" value="1"/>
</dbReference>
<evidence type="ECO:0000313" key="4">
    <source>
        <dbReference type="EMBL" id="AXE17938.1"/>
    </source>
</evidence>
<dbReference type="PROSITE" id="PS50977">
    <property type="entry name" value="HTH_TETR_2"/>
    <property type="match status" value="1"/>
</dbReference>
<feature type="domain" description="HTH tetR-type" evidence="3">
    <location>
        <begin position="6"/>
        <end position="66"/>
    </location>
</feature>
<dbReference type="SUPFAM" id="SSF46689">
    <property type="entry name" value="Homeodomain-like"/>
    <property type="match status" value="1"/>
</dbReference>
<evidence type="ECO:0000256" key="1">
    <source>
        <dbReference type="ARBA" id="ARBA00023125"/>
    </source>
</evidence>
<dbReference type="InterPro" id="IPR001647">
    <property type="entry name" value="HTH_TetR"/>
</dbReference>
<dbReference type="InterPro" id="IPR009057">
    <property type="entry name" value="Homeodomain-like_sf"/>
</dbReference>
<dbReference type="OrthoDB" id="9789566at2"/>
<dbReference type="EMBL" id="CP030850">
    <property type="protein sequence ID" value="AXE17938.1"/>
    <property type="molecule type" value="Genomic_DNA"/>
</dbReference>
<evidence type="ECO:0000259" key="3">
    <source>
        <dbReference type="PROSITE" id="PS50977"/>
    </source>
</evidence>
<keyword evidence="1 2" id="KW-0238">DNA-binding</keyword>
<proteinExistence type="predicted"/>
<dbReference type="AlphaFoldDB" id="A0A344TH17"/>
<dbReference type="RefSeq" id="WP_114066723.1">
    <property type="nucleotide sequence ID" value="NZ_CP030850.1"/>
</dbReference>
<evidence type="ECO:0000256" key="2">
    <source>
        <dbReference type="PROSITE-ProRule" id="PRU00335"/>
    </source>
</evidence>
<keyword evidence="5" id="KW-1185">Reference proteome</keyword>
<reference evidence="4 5" key="1">
    <citation type="submission" date="2018-07" db="EMBL/GenBank/DDBJ databases">
        <title>Genome sequencing of Runella.</title>
        <authorList>
            <person name="Baek M.-G."/>
            <person name="Yi H."/>
        </authorList>
    </citation>
    <scope>NUCLEOTIDE SEQUENCE [LARGE SCALE GENOMIC DNA]</scope>
    <source>
        <strain evidence="4 5">HYN0085</strain>
    </source>
</reference>
<dbReference type="KEGG" id="run:DR864_09420"/>
<accession>A0A344TH17</accession>
<evidence type="ECO:0000313" key="5">
    <source>
        <dbReference type="Proteomes" id="UP000251993"/>
    </source>
</evidence>
<protein>
    <submittedName>
        <fullName evidence="4">TetR/AcrR family transcriptional regulator</fullName>
    </submittedName>
</protein>
<dbReference type="Proteomes" id="UP000251993">
    <property type="component" value="Chromosome"/>
</dbReference>
<dbReference type="InterPro" id="IPR050109">
    <property type="entry name" value="HTH-type_TetR-like_transc_reg"/>
</dbReference>
<dbReference type="PANTHER" id="PTHR30328">
    <property type="entry name" value="TRANSCRIPTIONAL REPRESSOR"/>
    <property type="match status" value="1"/>
</dbReference>
<dbReference type="PANTHER" id="PTHR30328:SF54">
    <property type="entry name" value="HTH-TYPE TRANSCRIPTIONAL REPRESSOR SCO4008"/>
    <property type="match status" value="1"/>
</dbReference>
<dbReference type="Gene3D" id="1.10.357.10">
    <property type="entry name" value="Tetracycline Repressor, domain 2"/>
    <property type="match status" value="1"/>
</dbReference>
<sequence>MIEIELSTEEKILKAAEEVFMRDGYDGSRMQDIADVAGINKALLHYYFRSKDKLFEKVFDAKIQSFFPQMGEKFSRDIPFVDKIHLFIEGYMGLLLKNPYLPLFVLNTVNNKDKSAFIKKLPIELSRQVAQSYYAEFKKGNVRELNPAQFIMSLMGMCIFPFLAKPILLDMFKADNDTFDKLMEERIQELKRYVTLILTP</sequence>
<organism evidence="4 5">
    <name type="scientific">Runella rosea</name>
    <dbReference type="NCBI Taxonomy" id="2259595"/>
    <lineage>
        <taxon>Bacteria</taxon>
        <taxon>Pseudomonadati</taxon>
        <taxon>Bacteroidota</taxon>
        <taxon>Cytophagia</taxon>
        <taxon>Cytophagales</taxon>
        <taxon>Spirosomataceae</taxon>
        <taxon>Runella</taxon>
    </lineage>
</organism>
<dbReference type="GO" id="GO:0003677">
    <property type="term" value="F:DNA binding"/>
    <property type="evidence" value="ECO:0007669"/>
    <property type="project" value="UniProtKB-UniRule"/>
</dbReference>